<name>A0A2J6QZ09_HYAVF</name>
<evidence type="ECO:0000256" key="2">
    <source>
        <dbReference type="ARBA" id="ARBA00022857"/>
    </source>
</evidence>
<dbReference type="SUPFAM" id="SSF51735">
    <property type="entry name" value="NAD(P)-binding Rossmann-fold domains"/>
    <property type="match status" value="1"/>
</dbReference>
<sequence>MSPTVYLITGANGGIGLALVTEYAQRANNIIVAGVRDNTKSAALRAIVPASSSKIIIVKIDSLSATDPATAVASLSKHSITHLDVVIANAGIANHWGSAITTPAEELEVHLKVNAVGPLVLFQAVYPLLEKSTVQPKFVAISTGIASITDMEQFPVPSTAYGTSKAALNYVMRKLHFEHPNIVIYPINPGWVQTDMGSGSANSFGMEDAPTTLVDSIVGVTKSIDNATREGESGKLVSFDGTLNGW</sequence>
<evidence type="ECO:0000313" key="4">
    <source>
        <dbReference type="EMBL" id="PMD31479.1"/>
    </source>
</evidence>
<evidence type="ECO:0000256" key="3">
    <source>
        <dbReference type="ARBA" id="ARBA00023002"/>
    </source>
</evidence>
<dbReference type="PANTHER" id="PTHR43544:SF7">
    <property type="entry name" value="NADB-LER2"/>
    <property type="match status" value="1"/>
</dbReference>
<dbReference type="InterPro" id="IPR036291">
    <property type="entry name" value="NAD(P)-bd_dom_sf"/>
</dbReference>
<dbReference type="GO" id="GO:0005737">
    <property type="term" value="C:cytoplasm"/>
    <property type="evidence" value="ECO:0007669"/>
    <property type="project" value="TreeGrafter"/>
</dbReference>
<dbReference type="EMBL" id="KZ613962">
    <property type="protein sequence ID" value="PMD31479.1"/>
    <property type="molecule type" value="Genomic_DNA"/>
</dbReference>
<dbReference type="OrthoDB" id="9876299at2759"/>
<proteinExistence type="inferred from homology"/>
<keyword evidence="3" id="KW-0560">Oxidoreductase</keyword>
<comment type="similarity">
    <text evidence="1">Belongs to the short-chain dehydrogenases/reductases (SDR) family.</text>
</comment>
<dbReference type="Proteomes" id="UP000235786">
    <property type="component" value="Unassembled WGS sequence"/>
</dbReference>
<reference evidence="4 5" key="1">
    <citation type="submission" date="2016-04" db="EMBL/GenBank/DDBJ databases">
        <title>A degradative enzymes factory behind the ericoid mycorrhizal symbiosis.</title>
        <authorList>
            <consortium name="DOE Joint Genome Institute"/>
            <person name="Martino E."/>
            <person name="Morin E."/>
            <person name="Grelet G."/>
            <person name="Kuo A."/>
            <person name="Kohler A."/>
            <person name="Daghino S."/>
            <person name="Barry K."/>
            <person name="Choi C."/>
            <person name="Cichocki N."/>
            <person name="Clum A."/>
            <person name="Copeland A."/>
            <person name="Hainaut M."/>
            <person name="Haridas S."/>
            <person name="Labutti K."/>
            <person name="Lindquist E."/>
            <person name="Lipzen A."/>
            <person name="Khouja H.-R."/>
            <person name="Murat C."/>
            <person name="Ohm R."/>
            <person name="Olson A."/>
            <person name="Spatafora J."/>
            <person name="Veneault-Fourrey C."/>
            <person name="Henrissat B."/>
            <person name="Grigoriev I."/>
            <person name="Martin F."/>
            <person name="Perotto S."/>
        </authorList>
    </citation>
    <scope>NUCLEOTIDE SEQUENCE [LARGE SCALE GENOMIC DNA]</scope>
    <source>
        <strain evidence="4 5">F</strain>
    </source>
</reference>
<dbReference type="PANTHER" id="PTHR43544">
    <property type="entry name" value="SHORT-CHAIN DEHYDROGENASE/REDUCTASE"/>
    <property type="match status" value="1"/>
</dbReference>
<evidence type="ECO:0000313" key="5">
    <source>
        <dbReference type="Proteomes" id="UP000235786"/>
    </source>
</evidence>
<dbReference type="Gene3D" id="3.40.50.720">
    <property type="entry name" value="NAD(P)-binding Rossmann-like Domain"/>
    <property type="match status" value="1"/>
</dbReference>
<gene>
    <name evidence="4" type="ORF">L207DRAFT_610912</name>
</gene>
<protein>
    <submittedName>
        <fullName evidence="4">Putative aflatoxin biosynthesis ketoreductase nor-1</fullName>
    </submittedName>
</protein>
<dbReference type="InterPro" id="IPR051468">
    <property type="entry name" value="Fungal_SecMetab_SDRs"/>
</dbReference>
<dbReference type="Pfam" id="PF00106">
    <property type="entry name" value="adh_short"/>
    <property type="match status" value="1"/>
</dbReference>
<dbReference type="GO" id="GO:0016491">
    <property type="term" value="F:oxidoreductase activity"/>
    <property type="evidence" value="ECO:0007669"/>
    <property type="project" value="UniProtKB-KW"/>
</dbReference>
<keyword evidence="5" id="KW-1185">Reference proteome</keyword>
<dbReference type="CDD" id="cd05325">
    <property type="entry name" value="carb_red_sniffer_like_SDR_c"/>
    <property type="match status" value="1"/>
</dbReference>
<dbReference type="InterPro" id="IPR002347">
    <property type="entry name" value="SDR_fam"/>
</dbReference>
<organism evidence="4 5">
    <name type="scientific">Hyaloscypha variabilis (strain UAMH 11265 / GT02V1 / F)</name>
    <name type="common">Meliniomyces variabilis</name>
    <dbReference type="NCBI Taxonomy" id="1149755"/>
    <lineage>
        <taxon>Eukaryota</taxon>
        <taxon>Fungi</taxon>
        <taxon>Dikarya</taxon>
        <taxon>Ascomycota</taxon>
        <taxon>Pezizomycotina</taxon>
        <taxon>Leotiomycetes</taxon>
        <taxon>Helotiales</taxon>
        <taxon>Hyaloscyphaceae</taxon>
        <taxon>Hyaloscypha</taxon>
        <taxon>Hyaloscypha variabilis</taxon>
    </lineage>
</organism>
<evidence type="ECO:0000256" key="1">
    <source>
        <dbReference type="ARBA" id="ARBA00006484"/>
    </source>
</evidence>
<dbReference type="AlphaFoldDB" id="A0A2J6QZ09"/>
<dbReference type="PROSITE" id="PS00061">
    <property type="entry name" value="ADH_SHORT"/>
    <property type="match status" value="1"/>
</dbReference>
<dbReference type="PRINTS" id="PR00081">
    <property type="entry name" value="GDHRDH"/>
</dbReference>
<keyword evidence="2" id="KW-0521">NADP</keyword>
<dbReference type="InterPro" id="IPR020904">
    <property type="entry name" value="Sc_DH/Rdtase_CS"/>
</dbReference>
<accession>A0A2J6QZ09</accession>